<name>A0A0N1KI81_9GAMM</name>
<dbReference type="GO" id="GO:0008408">
    <property type="term" value="F:3'-5' exonuclease activity"/>
    <property type="evidence" value="ECO:0007669"/>
    <property type="project" value="InterPro"/>
</dbReference>
<dbReference type="RefSeq" id="WP_053908153.1">
    <property type="nucleotide sequence ID" value="NZ_CAWMUS010000018.1"/>
</dbReference>
<dbReference type="GO" id="GO:0003887">
    <property type="term" value="F:DNA-directed DNA polymerase activity"/>
    <property type="evidence" value="ECO:0007669"/>
    <property type="project" value="UniProtKB-KW"/>
</dbReference>
<dbReference type="Proteomes" id="UP000053226">
    <property type="component" value="Unassembled WGS sequence"/>
</dbReference>
<dbReference type="InterPro" id="IPR027417">
    <property type="entry name" value="P-loop_NTPase"/>
</dbReference>
<dbReference type="Pfam" id="PF13177">
    <property type="entry name" value="DNA_pol3_delta2"/>
    <property type="match status" value="1"/>
</dbReference>
<dbReference type="GO" id="GO:0009360">
    <property type="term" value="C:DNA polymerase III complex"/>
    <property type="evidence" value="ECO:0007669"/>
    <property type="project" value="InterPro"/>
</dbReference>
<feature type="domain" description="DNA polymerase III delta subunit C-terminal" evidence="8">
    <location>
        <begin position="210"/>
        <end position="322"/>
    </location>
</feature>
<comment type="catalytic activity">
    <reaction evidence="7">
        <text>DNA(n) + a 2'-deoxyribonucleoside 5'-triphosphate = DNA(n+1) + diphosphate</text>
        <dbReference type="Rhea" id="RHEA:22508"/>
        <dbReference type="Rhea" id="RHEA-COMP:17339"/>
        <dbReference type="Rhea" id="RHEA-COMP:17340"/>
        <dbReference type="ChEBI" id="CHEBI:33019"/>
        <dbReference type="ChEBI" id="CHEBI:61560"/>
        <dbReference type="ChEBI" id="CHEBI:173112"/>
        <dbReference type="EC" id="2.7.7.7"/>
    </reaction>
</comment>
<dbReference type="InterPro" id="IPR008921">
    <property type="entry name" value="DNA_pol3_clamp-load_cplx_C"/>
</dbReference>
<evidence type="ECO:0000256" key="1">
    <source>
        <dbReference type="ARBA" id="ARBA00012417"/>
    </source>
</evidence>
<accession>A0A0N1KI81</accession>
<dbReference type="PANTHER" id="PTHR11669:SF8">
    <property type="entry name" value="DNA POLYMERASE III SUBUNIT DELTA"/>
    <property type="match status" value="1"/>
</dbReference>
<keyword evidence="5" id="KW-0235">DNA replication</keyword>
<dbReference type="FunFam" id="3.40.50.300:FF:000890">
    <property type="entry name" value="DNA polymerase III subunit delta"/>
    <property type="match status" value="1"/>
</dbReference>
<evidence type="ECO:0000256" key="7">
    <source>
        <dbReference type="ARBA" id="ARBA00049244"/>
    </source>
</evidence>
<proteinExistence type="predicted"/>
<dbReference type="InterPro" id="IPR048731">
    <property type="entry name" value="HolB_lid-gammaproteobact"/>
</dbReference>
<evidence type="ECO:0000256" key="5">
    <source>
        <dbReference type="ARBA" id="ARBA00022705"/>
    </source>
</evidence>
<keyword evidence="3 10" id="KW-0808">Transferase</keyword>
<reference evidence="10 11" key="1">
    <citation type="submission" date="2015-07" db="EMBL/GenBank/DDBJ databases">
        <title>ATOL: Assembling a taxonomically balanced genome-scale reconstruction of the evolutionary history of the Enterobacteriaceae.</title>
        <authorList>
            <person name="Plunkett G.III."/>
            <person name="Neeno-Eckwall E.C."/>
            <person name="Glasner J.D."/>
            <person name="Perna N.T."/>
        </authorList>
    </citation>
    <scope>NUCLEOTIDE SEQUENCE [LARGE SCALE GENOMIC DNA]</scope>
    <source>
        <strain evidence="10 11">ATCC 35017</strain>
    </source>
</reference>
<evidence type="ECO:0000313" key="11">
    <source>
        <dbReference type="Proteomes" id="UP000053226"/>
    </source>
</evidence>
<dbReference type="InterPro" id="IPR050238">
    <property type="entry name" value="DNA_Rep/Repair_Clamp_Loader"/>
</dbReference>
<keyword evidence="11" id="KW-1185">Reference proteome</keyword>
<evidence type="ECO:0000256" key="6">
    <source>
        <dbReference type="ARBA" id="ARBA00022932"/>
    </source>
</evidence>
<feature type="domain" description="DNA polymerase III subunit delta' AAA+ ATPase lid" evidence="9">
    <location>
        <begin position="167"/>
        <end position="206"/>
    </location>
</feature>
<dbReference type="AlphaFoldDB" id="A0A0N1KI81"/>
<dbReference type="PANTHER" id="PTHR11669">
    <property type="entry name" value="REPLICATION FACTOR C / DNA POLYMERASE III GAMMA-TAU SUBUNIT"/>
    <property type="match status" value="1"/>
</dbReference>
<dbReference type="GO" id="GO:0006261">
    <property type="term" value="P:DNA-templated DNA replication"/>
    <property type="evidence" value="ECO:0007669"/>
    <property type="project" value="TreeGrafter"/>
</dbReference>
<gene>
    <name evidence="10" type="ORF">M992_1729</name>
</gene>
<dbReference type="SUPFAM" id="SSF52540">
    <property type="entry name" value="P-loop containing nucleoside triphosphate hydrolases"/>
    <property type="match status" value="1"/>
</dbReference>
<dbReference type="InterPro" id="IPR015199">
    <property type="entry name" value="DNA_pol_III_delta_C"/>
</dbReference>
<evidence type="ECO:0000256" key="2">
    <source>
        <dbReference type="ARBA" id="ARBA00014363"/>
    </source>
</evidence>
<dbReference type="Pfam" id="PF09115">
    <property type="entry name" value="DNApol3-delta_C"/>
    <property type="match status" value="1"/>
</dbReference>
<comment type="caution">
    <text evidence="10">The sequence shown here is derived from an EMBL/GenBank/DDBJ whole genome shotgun (WGS) entry which is preliminary data.</text>
</comment>
<dbReference type="GO" id="GO:0003677">
    <property type="term" value="F:DNA binding"/>
    <property type="evidence" value="ECO:0007669"/>
    <property type="project" value="InterPro"/>
</dbReference>
<dbReference type="EMBL" id="LGAA01000018">
    <property type="protein sequence ID" value="KPD02575.1"/>
    <property type="molecule type" value="Genomic_DNA"/>
</dbReference>
<evidence type="ECO:0000259" key="8">
    <source>
        <dbReference type="Pfam" id="PF09115"/>
    </source>
</evidence>
<protein>
    <recommendedName>
        <fullName evidence="2">DNA polymerase III subunit delta'</fullName>
        <ecNumber evidence="1">2.7.7.7</ecNumber>
    </recommendedName>
</protein>
<evidence type="ECO:0000259" key="9">
    <source>
        <dbReference type="Pfam" id="PF21500"/>
    </source>
</evidence>
<evidence type="ECO:0000313" key="10">
    <source>
        <dbReference type="EMBL" id="KPD02575.1"/>
    </source>
</evidence>
<dbReference type="InterPro" id="IPR004622">
    <property type="entry name" value="DNA_pol_HolB"/>
</dbReference>
<dbReference type="SUPFAM" id="SSF48019">
    <property type="entry name" value="post-AAA+ oligomerization domain-like"/>
    <property type="match status" value="1"/>
</dbReference>
<organism evidence="10 11">
    <name type="scientific">Moellerella wisconsensis ATCC 35017</name>
    <dbReference type="NCBI Taxonomy" id="1354267"/>
    <lineage>
        <taxon>Bacteria</taxon>
        <taxon>Pseudomonadati</taxon>
        <taxon>Pseudomonadota</taxon>
        <taxon>Gammaproteobacteria</taxon>
        <taxon>Enterobacterales</taxon>
        <taxon>Morganellaceae</taxon>
        <taxon>Moellerella</taxon>
    </lineage>
</organism>
<sequence length="330" mass="36973">MNWYPWLNKIYRPIINAYQQGKGHHALLIHALDGNGADALCYAISRWLMCQSPDGLKSCGHCHSCRLMLAGTHPDHTVLSPEKGKTSISVDAVRKLIEKLSSHSQQGGAKVVWIPNTEALTDAAANALLKTLEEPAQSTFFILQCQRPETLLATLRSRCFYHYLAVPDSDSAWFWLHKNFPQVPYSDAVTALRLSQGAPVAAAKLLETTHWQQRQQFCHALSAALQQQDMLSLLPALNQEGMTTRLYWLMGLLTDAMKYQQGAAEFCSNQDQLPLIAQLANIQAPSQLLAAFDKWQNCHHQLLTVTSLNQELILTNQLLDWEKSLVMTSK</sequence>
<dbReference type="EC" id="2.7.7.7" evidence="1"/>
<dbReference type="NCBIfam" id="NF005941">
    <property type="entry name" value="PRK07993.1"/>
    <property type="match status" value="1"/>
</dbReference>
<evidence type="ECO:0000256" key="3">
    <source>
        <dbReference type="ARBA" id="ARBA00022679"/>
    </source>
</evidence>
<evidence type="ECO:0000256" key="4">
    <source>
        <dbReference type="ARBA" id="ARBA00022695"/>
    </source>
</evidence>
<dbReference type="Gene3D" id="3.40.50.300">
    <property type="entry name" value="P-loop containing nucleotide triphosphate hydrolases"/>
    <property type="match status" value="1"/>
</dbReference>
<dbReference type="Gene3D" id="1.20.272.10">
    <property type="match status" value="1"/>
</dbReference>
<dbReference type="OrthoDB" id="9811073at2"/>
<dbReference type="Pfam" id="PF21500">
    <property type="entry name" value="HolB_lid"/>
    <property type="match status" value="1"/>
</dbReference>
<dbReference type="NCBIfam" id="TIGR00678">
    <property type="entry name" value="holB"/>
    <property type="match status" value="1"/>
</dbReference>
<keyword evidence="6" id="KW-0239">DNA-directed DNA polymerase</keyword>
<keyword evidence="4 10" id="KW-0548">Nucleotidyltransferase</keyword>